<accession>C5J6J1</accession>
<keyword evidence="2" id="KW-1185">Reference proteome</keyword>
<evidence type="ECO:0000313" key="1">
    <source>
        <dbReference type="EMBL" id="CAT05083.1"/>
    </source>
</evidence>
<dbReference type="Proteomes" id="UP000001491">
    <property type="component" value="Chromosome"/>
</dbReference>
<dbReference type="EMBL" id="FM864216">
    <property type="protein sequence ID" value="CAT05083.1"/>
    <property type="molecule type" value="Genomic_DNA"/>
</dbReference>
<reference evidence="2" key="1">
    <citation type="journal article" date="2009" name="BMC Bioinformatics">
        <title>The Mycoplasma conjunctivae genome sequencing, annotation and analysis.</title>
        <authorList>
            <person name="Calderon-Copete S.P."/>
            <person name="Wigger G."/>
            <person name="Wunderlin C."/>
            <person name="Schmidheini T."/>
            <person name="Frey J."/>
            <person name="Quail M.A."/>
            <person name="Falquet L."/>
        </authorList>
    </citation>
    <scope>NUCLEOTIDE SEQUENCE [LARGE SCALE GENOMIC DNA]</scope>
    <source>
        <strain evidence="2">ATCC 25834 / NCTC 10147 / HRC/581</strain>
    </source>
</reference>
<sequence>MWIKKTKQIKETIQLFDKFLKNTFKKWLTKIFINFEQQIIKLIFTNNYQKILNKLDNKNRNRSLSFFDIKWHLYKIINYS</sequence>
<dbReference type="AlphaFoldDB" id="C5J6J1"/>
<gene>
    <name evidence="1" type="ordered locus">MCJ_003950</name>
</gene>
<name>C5J6J1_MESCH</name>
<dbReference type="KEGG" id="mco:MCJ_003950"/>
<organism evidence="1 2">
    <name type="scientific">Mesomycoplasma conjunctivae (strain ATCC 25834 / NCTC 10147 / HRC/581)</name>
    <name type="common">Mycoplasma conjunctivae</name>
    <dbReference type="NCBI Taxonomy" id="572263"/>
    <lineage>
        <taxon>Bacteria</taxon>
        <taxon>Bacillati</taxon>
        <taxon>Mycoplasmatota</taxon>
        <taxon>Mycoplasmoidales</taxon>
        <taxon>Metamycoplasmataceae</taxon>
        <taxon>Mesomycoplasma</taxon>
    </lineage>
</organism>
<proteinExistence type="predicted"/>
<dbReference type="HOGENOM" id="CLU_2585886_0_0_14"/>
<protein>
    <submittedName>
        <fullName evidence="1">Uncharacterized protein</fullName>
    </submittedName>
</protein>
<evidence type="ECO:0000313" key="2">
    <source>
        <dbReference type="Proteomes" id="UP000001491"/>
    </source>
</evidence>